<feature type="transmembrane region" description="Helical" evidence="7">
    <location>
        <begin position="117"/>
        <end position="137"/>
    </location>
</feature>
<dbReference type="PANTHER" id="PTHR40043:SF1">
    <property type="entry name" value="UPF0719 INNER MEMBRANE PROTEIN YJFL"/>
    <property type="match status" value="1"/>
</dbReference>
<feature type="transmembrane region" description="Helical" evidence="7">
    <location>
        <begin position="15"/>
        <end position="35"/>
    </location>
</feature>
<name>A0A162EBQ9_9BACI</name>
<evidence type="ECO:0008006" key="10">
    <source>
        <dbReference type="Google" id="ProtNLM"/>
    </source>
</evidence>
<evidence type="ECO:0000256" key="4">
    <source>
        <dbReference type="ARBA" id="ARBA00022692"/>
    </source>
</evidence>
<accession>A0A162EBQ9</accession>
<dbReference type="Proteomes" id="UP000075806">
    <property type="component" value="Unassembled WGS sequence"/>
</dbReference>
<evidence type="ECO:0000256" key="2">
    <source>
        <dbReference type="ARBA" id="ARBA00005779"/>
    </source>
</evidence>
<evidence type="ECO:0000256" key="5">
    <source>
        <dbReference type="ARBA" id="ARBA00022989"/>
    </source>
</evidence>
<evidence type="ECO:0000256" key="3">
    <source>
        <dbReference type="ARBA" id="ARBA00022475"/>
    </source>
</evidence>
<comment type="caution">
    <text evidence="8">The sequence shown here is derived from an EMBL/GenBank/DDBJ whole genome shotgun (WGS) entry which is preliminary data.</text>
</comment>
<keyword evidence="6 7" id="KW-0472">Membrane</keyword>
<keyword evidence="3" id="KW-1003">Cell membrane</keyword>
<dbReference type="PANTHER" id="PTHR40043">
    <property type="entry name" value="UPF0719 INNER MEMBRANE PROTEIN YJFL"/>
    <property type="match status" value="1"/>
</dbReference>
<keyword evidence="5 7" id="KW-1133">Transmembrane helix</keyword>
<protein>
    <recommendedName>
        <fullName evidence="10">Cell surface protein</fullName>
    </recommendedName>
</protein>
<dbReference type="InterPro" id="IPR007140">
    <property type="entry name" value="DUF350"/>
</dbReference>
<evidence type="ECO:0000256" key="1">
    <source>
        <dbReference type="ARBA" id="ARBA00004651"/>
    </source>
</evidence>
<dbReference type="AlphaFoldDB" id="A0A162EBQ9"/>
<evidence type="ECO:0000313" key="9">
    <source>
        <dbReference type="Proteomes" id="UP000075806"/>
    </source>
</evidence>
<organism evidence="8 9">
    <name type="scientific">Alkalihalobacillus trypoxylicola</name>
    <dbReference type="NCBI Taxonomy" id="519424"/>
    <lineage>
        <taxon>Bacteria</taxon>
        <taxon>Bacillati</taxon>
        <taxon>Bacillota</taxon>
        <taxon>Bacilli</taxon>
        <taxon>Bacillales</taxon>
        <taxon>Bacillaceae</taxon>
        <taxon>Alkalihalobacillus</taxon>
    </lineage>
</organism>
<reference evidence="8" key="1">
    <citation type="submission" date="2016-02" db="EMBL/GenBank/DDBJ databases">
        <title>Genome sequence of Bacillus trypoxylicola KCTC 13244(T).</title>
        <authorList>
            <person name="Jeong H."/>
            <person name="Park S.-H."/>
            <person name="Choi S.-K."/>
        </authorList>
    </citation>
    <scope>NUCLEOTIDE SEQUENCE [LARGE SCALE GENOMIC DNA]</scope>
    <source>
        <strain evidence="8">KCTC 13244</strain>
    </source>
</reference>
<evidence type="ECO:0000256" key="6">
    <source>
        <dbReference type="ARBA" id="ARBA00023136"/>
    </source>
</evidence>
<dbReference type="STRING" id="519424.AZF04_05565"/>
<feature type="transmembrane region" description="Helical" evidence="7">
    <location>
        <begin position="76"/>
        <end position="97"/>
    </location>
</feature>
<sequence length="139" mass="15220">MTLELLLENELMKVVAYYSVAMLAIVVFIAIFETVTSYNNWKEVKNGNLAVAMATSGKIFGVANIFRHSIEQSDGILTMLGWGALGYVLLIISYFIFEFLSPGFKVDQELEANNKAVGFISFVLSVGMSYVIGATIIGS</sequence>
<evidence type="ECO:0000313" key="8">
    <source>
        <dbReference type="EMBL" id="KYG32235.1"/>
    </source>
</evidence>
<proteinExistence type="inferred from homology"/>
<comment type="similarity">
    <text evidence="2">Belongs to the UPF0719 family.</text>
</comment>
<evidence type="ECO:0000256" key="7">
    <source>
        <dbReference type="SAM" id="Phobius"/>
    </source>
</evidence>
<keyword evidence="9" id="KW-1185">Reference proteome</keyword>
<dbReference type="GO" id="GO:0005886">
    <property type="term" value="C:plasma membrane"/>
    <property type="evidence" value="ECO:0007669"/>
    <property type="project" value="UniProtKB-SubCell"/>
</dbReference>
<comment type="subcellular location">
    <subcellularLocation>
        <location evidence="1">Cell membrane</location>
        <topology evidence="1">Multi-pass membrane protein</topology>
    </subcellularLocation>
</comment>
<keyword evidence="4 7" id="KW-0812">Transmembrane</keyword>
<dbReference type="Pfam" id="PF03994">
    <property type="entry name" value="DUF350"/>
    <property type="match status" value="1"/>
</dbReference>
<gene>
    <name evidence="8" type="ORF">AZF04_05565</name>
</gene>
<dbReference type="EMBL" id="LTAO01000012">
    <property type="protein sequence ID" value="KYG32235.1"/>
    <property type="molecule type" value="Genomic_DNA"/>
</dbReference>
<dbReference type="RefSeq" id="WP_061948533.1">
    <property type="nucleotide sequence ID" value="NZ_LTAO01000012.1"/>
</dbReference>